<reference evidence="10 11" key="1">
    <citation type="submission" date="2023-06" db="EMBL/GenBank/DDBJ databases">
        <title>Roseiconus lacunae JC819 isolated from Gulf of Mannar region, Tamil Nadu.</title>
        <authorList>
            <person name="Pk S."/>
            <person name="Ch S."/>
            <person name="Ch V.R."/>
        </authorList>
    </citation>
    <scope>NUCLEOTIDE SEQUENCE [LARGE SCALE GENOMIC DNA]</scope>
    <source>
        <strain evidence="10 11">JC819</strain>
    </source>
</reference>
<dbReference type="CDD" id="cd01610">
    <property type="entry name" value="PAP2_like"/>
    <property type="match status" value="1"/>
</dbReference>
<dbReference type="PANTHER" id="PTHR14969">
    <property type="entry name" value="SPHINGOSINE-1-PHOSPHATE PHOSPHOHYDROLASE"/>
    <property type="match status" value="1"/>
</dbReference>
<feature type="domain" description="Phosphatidic acid phosphatase type 2/haloperoxidase" evidence="9">
    <location>
        <begin position="156"/>
        <end position="277"/>
    </location>
</feature>
<evidence type="ECO:0000256" key="7">
    <source>
        <dbReference type="SAM" id="MobiDB-lite"/>
    </source>
</evidence>
<name>A0ABT7PHV9_9BACT</name>
<evidence type="ECO:0000256" key="3">
    <source>
        <dbReference type="ARBA" id="ARBA00022692"/>
    </source>
</evidence>
<feature type="transmembrane region" description="Helical" evidence="8">
    <location>
        <begin position="227"/>
        <end position="249"/>
    </location>
</feature>
<organism evidence="10 11">
    <name type="scientific">Roseiconus lacunae</name>
    <dbReference type="NCBI Taxonomy" id="2605694"/>
    <lineage>
        <taxon>Bacteria</taxon>
        <taxon>Pseudomonadati</taxon>
        <taxon>Planctomycetota</taxon>
        <taxon>Planctomycetia</taxon>
        <taxon>Pirellulales</taxon>
        <taxon>Pirellulaceae</taxon>
        <taxon>Roseiconus</taxon>
    </lineage>
</organism>
<feature type="region of interest" description="Disordered" evidence="7">
    <location>
        <begin position="292"/>
        <end position="320"/>
    </location>
</feature>
<evidence type="ECO:0000313" key="10">
    <source>
        <dbReference type="EMBL" id="MDM4016086.1"/>
    </source>
</evidence>
<evidence type="ECO:0000256" key="1">
    <source>
        <dbReference type="ARBA" id="ARBA00004651"/>
    </source>
</evidence>
<feature type="compositionally biased region" description="Low complexity" evidence="7">
    <location>
        <begin position="50"/>
        <end position="67"/>
    </location>
</feature>
<sequence>MNETLDSGGVAGGIGDSERQVTPIQLSRQGESPSSPPTLGDGQATDAPTAEETSTKSTSTQTESTFSNPACKPSLLNYRFRLSSLFALGIMLLLCVPIATLIDVPVARWFAKDPLPREVYNAVELMRVFSHGSGIFLVLFGIFLMAPRCRWQLPRLVTLAVGAGAFATLGRIFVLRPRPTGFNLDVASMDSAWLWAFDWTLSQVATFDASTRAFPSGNMATATALTIGLWMVLPSGRILFGLMCFGTVLQRLACGAHFPSDLFGGGAFGVFWAFICYHPKLLGNLFDKMQPESEPRRLRDSADRSLSVHRDDDEQSPLAA</sequence>
<evidence type="ECO:0000256" key="2">
    <source>
        <dbReference type="ARBA" id="ARBA00022475"/>
    </source>
</evidence>
<feature type="compositionally biased region" description="Polar residues" evidence="7">
    <location>
        <begin position="20"/>
        <end position="33"/>
    </location>
</feature>
<feature type="transmembrane region" description="Helical" evidence="8">
    <location>
        <begin position="261"/>
        <end position="280"/>
    </location>
</feature>
<dbReference type="SUPFAM" id="SSF48317">
    <property type="entry name" value="Acid phosphatase/Vanadium-dependent haloperoxidase"/>
    <property type="match status" value="1"/>
</dbReference>
<evidence type="ECO:0000313" key="11">
    <source>
        <dbReference type="Proteomes" id="UP001239462"/>
    </source>
</evidence>
<evidence type="ECO:0000259" key="9">
    <source>
        <dbReference type="SMART" id="SM00014"/>
    </source>
</evidence>
<evidence type="ECO:0000256" key="8">
    <source>
        <dbReference type="SAM" id="Phobius"/>
    </source>
</evidence>
<evidence type="ECO:0000256" key="5">
    <source>
        <dbReference type="ARBA" id="ARBA00022989"/>
    </source>
</evidence>
<feature type="compositionally biased region" description="Basic and acidic residues" evidence="7">
    <location>
        <begin position="292"/>
        <end position="312"/>
    </location>
</feature>
<accession>A0ABT7PHV9</accession>
<dbReference type="EMBL" id="JASZZN010000007">
    <property type="protein sequence ID" value="MDM4016086.1"/>
    <property type="molecule type" value="Genomic_DNA"/>
</dbReference>
<keyword evidence="6 8" id="KW-0472">Membrane</keyword>
<protein>
    <submittedName>
        <fullName evidence="10">Phosphatase PAP2 family protein</fullName>
    </submittedName>
</protein>
<feature type="transmembrane region" description="Helical" evidence="8">
    <location>
        <begin position="156"/>
        <end position="174"/>
    </location>
</feature>
<dbReference type="Pfam" id="PF01569">
    <property type="entry name" value="PAP2"/>
    <property type="match status" value="1"/>
</dbReference>
<keyword evidence="2" id="KW-1003">Cell membrane</keyword>
<feature type="transmembrane region" description="Helical" evidence="8">
    <location>
        <begin position="82"/>
        <end position="102"/>
    </location>
</feature>
<evidence type="ECO:0000256" key="6">
    <source>
        <dbReference type="ARBA" id="ARBA00023136"/>
    </source>
</evidence>
<feature type="region of interest" description="Disordered" evidence="7">
    <location>
        <begin position="1"/>
        <end position="68"/>
    </location>
</feature>
<keyword evidence="11" id="KW-1185">Reference proteome</keyword>
<dbReference type="InterPro" id="IPR000326">
    <property type="entry name" value="PAP2/HPO"/>
</dbReference>
<keyword evidence="3 8" id="KW-0812">Transmembrane</keyword>
<comment type="caution">
    <text evidence="10">The sequence shown here is derived from an EMBL/GenBank/DDBJ whole genome shotgun (WGS) entry which is preliminary data.</text>
</comment>
<dbReference type="Proteomes" id="UP001239462">
    <property type="component" value="Unassembled WGS sequence"/>
</dbReference>
<dbReference type="Gene3D" id="1.20.144.10">
    <property type="entry name" value="Phosphatidic acid phosphatase type 2/haloperoxidase"/>
    <property type="match status" value="1"/>
</dbReference>
<dbReference type="PANTHER" id="PTHR14969:SF62">
    <property type="entry name" value="DECAPRENYLPHOSPHORYL-5-PHOSPHORIBOSE PHOSPHATASE RV3807C-RELATED"/>
    <property type="match status" value="1"/>
</dbReference>
<dbReference type="RefSeq" id="WP_289163691.1">
    <property type="nucleotide sequence ID" value="NZ_CP141221.1"/>
</dbReference>
<gene>
    <name evidence="10" type="ORF">QTN89_11630</name>
</gene>
<proteinExistence type="predicted"/>
<keyword evidence="5 8" id="KW-1133">Transmembrane helix</keyword>
<feature type="transmembrane region" description="Helical" evidence="8">
    <location>
        <begin position="122"/>
        <end position="144"/>
    </location>
</feature>
<dbReference type="SMART" id="SM00014">
    <property type="entry name" value="acidPPc"/>
    <property type="match status" value="1"/>
</dbReference>
<dbReference type="InterPro" id="IPR036938">
    <property type="entry name" value="PAP2/HPO_sf"/>
</dbReference>
<comment type="subcellular location">
    <subcellularLocation>
        <location evidence="1">Cell membrane</location>
        <topology evidence="1">Multi-pass membrane protein</topology>
    </subcellularLocation>
</comment>
<evidence type="ECO:0000256" key="4">
    <source>
        <dbReference type="ARBA" id="ARBA00022801"/>
    </source>
</evidence>
<keyword evidence="4" id="KW-0378">Hydrolase</keyword>